<feature type="transmembrane region" description="Helical" evidence="1">
    <location>
        <begin position="295"/>
        <end position="317"/>
    </location>
</feature>
<evidence type="ECO:0000256" key="1">
    <source>
        <dbReference type="SAM" id="Phobius"/>
    </source>
</evidence>
<keyword evidence="1" id="KW-0472">Membrane</keyword>
<evidence type="ECO:0000313" key="3">
    <source>
        <dbReference type="Proteomes" id="UP001596356"/>
    </source>
</evidence>
<gene>
    <name evidence="2" type="ORF">ACFQBT_16810</name>
</gene>
<feature type="transmembrane region" description="Helical" evidence="1">
    <location>
        <begin position="196"/>
        <end position="217"/>
    </location>
</feature>
<dbReference type="EMBL" id="JBHSWJ010000002">
    <property type="protein sequence ID" value="MFC6715383.1"/>
    <property type="molecule type" value="Genomic_DNA"/>
</dbReference>
<protein>
    <submittedName>
        <fullName evidence="2">ABC transporter permease</fullName>
    </submittedName>
</protein>
<feature type="transmembrane region" description="Helical" evidence="1">
    <location>
        <begin position="164"/>
        <end position="184"/>
    </location>
</feature>
<feature type="transmembrane region" description="Helical" evidence="1">
    <location>
        <begin position="455"/>
        <end position="478"/>
    </location>
</feature>
<organism evidence="2 3">
    <name type="scientific">Branchiibius cervicis</name>
    <dbReference type="NCBI Taxonomy" id="908252"/>
    <lineage>
        <taxon>Bacteria</taxon>
        <taxon>Bacillati</taxon>
        <taxon>Actinomycetota</taxon>
        <taxon>Actinomycetes</taxon>
        <taxon>Micrococcales</taxon>
        <taxon>Dermacoccaceae</taxon>
        <taxon>Branchiibius</taxon>
    </lineage>
</organism>
<keyword evidence="3" id="KW-1185">Reference proteome</keyword>
<name>A0ABW2AXL6_9MICO</name>
<feature type="transmembrane region" description="Helical" evidence="1">
    <location>
        <begin position="21"/>
        <end position="40"/>
    </location>
</feature>
<comment type="caution">
    <text evidence="2">The sequence shown here is derived from an EMBL/GenBank/DDBJ whole genome shotgun (WGS) entry which is preliminary data.</text>
</comment>
<keyword evidence="1" id="KW-0812">Transmembrane</keyword>
<evidence type="ECO:0000313" key="2">
    <source>
        <dbReference type="EMBL" id="MFC6715383.1"/>
    </source>
</evidence>
<sequence length="526" mass="55221">MSSVANAPRMTRLALRQEVRWIPISVVVFALTYLATLKQLSDLAGTVADRRGMQQSLTGNPALQLLLGPLDHIETVASTVSWRIGLFMLTAFGVLVAFTVNRHTRREEESGQLELAGSAAVGRLAPLVAAVAVAAVLTVLTALVTSVPFLGYGATGHQIVLQMAQYAGVGVAVTGVTLLIAQVATTARQVSSITSALVLGGYLLRGAADTNSAVSWLKWTNPIGWAQTMDPYGAGSWWGLLWCVLLGAAGLGSAVVLRDRRDLGSGLITPRPGPSGSSGLRSVPAVLWQAQWRTFTGWVVGVLAFGLIVGSLVSSVADTSGVPAQFQEYLRKLGGPGALTGAFLSAMAVFFSAAVAFWLVSLVADLRRWETRGQLELALSTARSRRAWLATTAIMGVVGSVLLLLVAAAGVALLARSQIGVTDVFRALLVQAPAAWLIFTIALLLFAVRPAWTAAGWVVAALAVLVGELGAAFGLPGWALDLSPFTHTPRVPQVPITWTPLVLMTALGALLLAIATAAFDRRDIPQ</sequence>
<reference evidence="3" key="1">
    <citation type="journal article" date="2019" name="Int. J. Syst. Evol. Microbiol.">
        <title>The Global Catalogue of Microorganisms (GCM) 10K type strain sequencing project: providing services to taxonomists for standard genome sequencing and annotation.</title>
        <authorList>
            <consortium name="The Broad Institute Genomics Platform"/>
            <consortium name="The Broad Institute Genome Sequencing Center for Infectious Disease"/>
            <person name="Wu L."/>
            <person name="Ma J."/>
        </authorList>
    </citation>
    <scope>NUCLEOTIDE SEQUENCE [LARGE SCALE GENOMIC DNA]</scope>
    <source>
        <strain evidence="3">NBRC 106593</strain>
    </source>
</reference>
<dbReference type="Proteomes" id="UP001596356">
    <property type="component" value="Unassembled WGS sequence"/>
</dbReference>
<proteinExistence type="predicted"/>
<feature type="transmembrane region" description="Helical" evidence="1">
    <location>
        <begin position="121"/>
        <end position="144"/>
    </location>
</feature>
<accession>A0ABW2AXL6</accession>
<dbReference type="RefSeq" id="WP_377824456.1">
    <property type="nucleotide sequence ID" value="NZ_JBHSWJ010000002.1"/>
</dbReference>
<feature type="transmembrane region" description="Helical" evidence="1">
    <location>
        <begin position="498"/>
        <end position="519"/>
    </location>
</feature>
<feature type="transmembrane region" description="Helical" evidence="1">
    <location>
        <begin position="80"/>
        <end position="100"/>
    </location>
</feature>
<feature type="transmembrane region" description="Helical" evidence="1">
    <location>
        <begin position="427"/>
        <end position="448"/>
    </location>
</feature>
<feature type="transmembrane region" description="Helical" evidence="1">
    <location>
        <begin position="387"/>
        <end position="415"/>
    </location>
</feature>
<keyword evidence="1" id="KW-1133">Transmembrane helix</keyword>
<feature type="transmembrane region" description="Helical" evidence="1">
    <location>
        <begin position="237"/>
        <end position="257"/>
    </location>
</feature>
<feature type="transmembrane region" description="Helical" evidence="1">
    <location>
        <begin position="337"/>
        <end position="366"/>
    </location>
</feature>